<reference evidence="1" key="1">
    <citation type="submission" date="2021-01" db="EMBL/GenBank/DDBJ databases">
        <authorList>
            <person name="Corre E."/>
            <person name="Pelletier E."/>
            <person name="Niang G."/>
            <person name="Scheremetjew M."/>
            <person name="Finn R."/>
            <person name="Kale V."/>
            <person name="Holt S."/>
            <person name="Cochrane G."/>
            <person name="Meng A."/>
            <person name="Brown T."/>
            <person name="Cohen L."/>
        </authorList>
    </citation>
    <scope>NUCLEOTIDE SEQUENCE</scope>
    <source>
        <strain evidence="1">CCMP1594</strain>
    </source>
</reference>
<dbReference type="AlphaFoldDB" id="A0A7S4LGM0"/>
<gene>
    <name evidence="1" type="ORF">EGYM00163_LOCUS39097</name>
</gene>
<name>A0A7S4LGM0_9EUGL</name>
<accession>A0A7S4LGM0</accession>
<dbReference type="EMBL" id="HBJA01113259">
    <property type="protein sequence ID" value="CAE0827835.1"/>
    <property type="molecule type" value="Transcribed_RNA"/>
</dbReference>
<evidence type="ECO:0000313" key="1">
    <source>
        <dbReference type="EMBL" id="CAE0827835.1"/>
    </source>
</evidence>
<sequence>MRVDLGQPPSRVCGCRQGISMGELRVTLQALMAGSLAERLVMALGSADVCKGMVECRHQRSPRKICCAAACCRRWGYPNFHNLPQKRQNPEANTKGMGTIWLFLVVTQNMALQDGTL</sequence>
<organism evidence="1">
    <name type="scientific">Eutreptiella gymnastica</name>
    <dbReference type="NCBI Taxonomy" id="73025"/>
    <lineage>
        <taxon>Eukaryota</taxon>
        <taxon>Discoba</taxon>
        <taxon>Euglenozoa</taxon>
        <taxon>Euglenida</taxon>
        <taxon>Spirocuta</taxon>
        <taxon>Euglenophyceae</taxon>
        <taxon>Eutreptiales</taxon>
        <taxon>Eutreptiaceae</taxon>
        <taxon>Eutreptiella</taxon>
    </lineage>
</organism>
<protein>
    <submittedName>
        <fullName evidence="1">Uncharacterized protein</fullName>
    </submittedName>
</protein>
<proteinExistence type="predicted"/>